<dbReference type="InterPro" id="IPR012000">
    <property type="entry name" value="Thiamin_PyroP_enz_cen_dom"/>
</dbReference>
<dbReference type="Pfam" id="PF00205">
    <property type="entry name" value="TPP_enzyme_M"/>
    <property type="match status" value="1"/>
</dbReference>
<protein>
    <submittedName>
        <fullName evidence="7">TPP-binding protein</fullName>
    </submittedName>
</protein>
<evidence type="ECO:0000313" key="7">
    <source>
        <dbReference type="EMBL" id="MBJ3774298.1"/>
    </source>
</evidence>
<dbReference type="GO" id="GO:0030976">
    <property type="term" value="F:thiamine pyrophosphate binding"/>
    <property type="evidence" value="ECO:0007669"/>
    <property type="project" value="InterPro"/>
</dbReference>
<dbReference type="SUPFAM" id="SSF52518">
    <property type="entry name" value="Thiamin diphosphate-binding fold (THDP-binding)"/>
    <property type="match status" value="2"/>
</dbReference>
<reference evidence="7" key="1">
    <citation type="submission" date="2020-12" db="EMBL/GenBank/DDBJ databases">
        <title>Bacterial taxonomy.</title>
        <authorList>
            <person name="Pan X."/>
        </authorList>
    </citation>
    <scope>NUCLEOTIDE SEQUENCE</scope>
    <source>
        <strain evidence="7">B2012</strain>
    </source>
</reference>
<dbReference type="GO" id="GO:0009099">
    <property type="term" value="P:L-valine biosynthetic process"/>
    <property type="evidence" value="ECO:0007669"/>
    <property type="project" value="TreeGrafter"/>
</dbReference>
<dbReference type="PROSITE" id="PS00187">
    <property type="entry name" value="TPP_ENZYMES"/>
    <property type="match status" value="1"/>
</dbReference>
<evidence type="ECO:0000256" key="2">
    <source>
        <dbReference type="ARBA" id="ARBA00023052"/>
    </source>
</evidence>
<dbReference type="InterPro" id="IPR000399">
    <property type="entry name" value="TPP-bd_CS"/>
</dbReference>
<evidence type="ECO:0000259" key="6">
    <source>
        <dbReference type="Pfam" id="PF02776"/>
    </source>
</evidence>
<dbReference type="GO" id="GO:0005948">
    <property type="term" value="C:acetolactate synthase complex"/>
    <property type="evidence" value="ECO:0007669"/>
    <property type="project" value="TreeGrafter"/>
</dbReference>
<dbReference type="InterPro" id="IPR029035">
    <property type="entry name" value="DHS-like_NAD/FAD-binding_dom"/>
</dbReference>
<accession>A0A934MEE8</accession>
<evidence type="ECO:0000259" key="5">
    <source>
        <dbReference type="Pfam" id="PF02775"/>
    </source>
</evidence>
<dbReference type="CDD" id="cd07035">
    <property type="entry name" value="TPP_PYR_POX_like"/>
    <property type="match status" value="1"/>
</dbReference>
<dbReference type="InterPro" id="IPR029061">
    <property type="entry name" value="THDP-binding"/>
</dbReference>
<dbReference type="Pfam" id="PF02775">
    <property type="entry name" value="TPP_enzyme_C"/>
    <property type="match status" value="1"/>
</dbReference>
<dbReference type="GO" id="GO:0009097">
    <property type="term" value="P:isoleucine biosynthetic process"/>
    <property type="evidence" value="ECO:0007669"/>
    <property type="project" value="TreeGrafter"/>
</dbReference>
<dbReference type="NCBIfam" id="NF006122">
    <property type="entry name" value="PRK08266.1"/>
    <property type="match status" value="1"/>
</dbReference>
<name>A0A934MEE8_9HYPH</name>
<dbReference type="Gene3D" id="3.40.50.1220">
    <property type="entry name" value="TPP-binding domain"/>
    <property type="match status" value="1"/>
</dbReference>
<feature type="domain" description="Thiamine pyrophosphate enzyme central" evidence="4">
    <location>
        <begin position="199"/>
        <end position="322"/>
    </location>
</feature>
<dbReference type="CDD" id="cd00568">
    <property type="entry name" value="TPP_enzymes"/>
    <property type="match status" value="1"/>
</dbReference>
<keyword evidence="2 3" id="KW-0786">Thiamine pyrophosphate</keyword>
<dbReference type="Pfam" id="PF02776">
    <property type="entry name" value="TPP_enzyme_N"/>
    <property type="match status" value="1"/>
</dbReference>
<dbReference type="InterPro" id="IPR011766">
    <property type="entry name" value="TPP_enzyme_TPP-bd"/>
</dbReference>
<dbReference type="RefSeq" id="WP_198880188.1">
    <property type="nucleotide sequence ID" value="NZ_JAEKJA010000001.1"/>
</dbReference>
<feature type="domain" description="Thiamine pyrophosphate enzyme TPP-binding" evidence="5">
    <location>
        <begin position="386"/>
        <end position="528"/>
    </location>
</feature>
<dbReference type="Proteomes" id="UP000609531">
    <property type="component" value="Unassembled WGS sequence"/>
</dbReference>
<dbReference type="InterPro" id="IPR045229">
    <property type="entry name" value="TPP_enz"/>
</dbReference>
<comment type="caution">
    <text evidence="7">The sequence shown here is derived from an EMBL/GenBank/DDBJ whole genome shotgun (WGS) entry which is preliminary data.</text>
</comment>
<dbReference type="InterPro" id="IPR012001">
    <property type="entry name" value="Thiamin_PyroP_enz_TPP-bd_dom"/>
</dbReference>
<evidence type="ECO:0000256" key="3">
    <source>
        <dbReference type="RuleBase" id="RU362132"/>
    </source>
</evidence>
<keyword evidence="8" id="KW-1185">Reference proteome</keyword>
<evidence type="ECO:0000256" key="1">
    <source>
        <dbReference type="ARBA" id="ARBA00007812"/>
    </source>
</evidence>
<comment type="similarity">
    <text evidence="1 3">Belongs to the TPP enzyme family.</text>
</comment>
<dbReference type="SUPFAM" id="SSF52467">
    <property type="entry name" value="DHS-like NAD/FAD-binding domain"/>
    <property type="match status" value="1"/>
</dbReference>
<sequence>MTSTTNAAATGGEIAVESLIANGVDTLFGLPGVQLDHLFNALHGAQQRLKVIHARHEQGAAYMALGYALASGRVGAYAVVPGPGFLNTAAALSTAYATHAPVLAIIGQIMSGAIGKGGGELHELPDQGAILAGLTRWSGIARTPADVAGVMAGAFAALEAGRAPAGVELPADVLRDETDSEPTAPVPVTAPRQPEAVDVEAAVDLLKSAEAPLIWIGSGALEAGDLVALLAERLGAGVGCRLQARGVVPDSSDWAVGMLDGKTLWHEADVILAVGTRLHEQRKRWGLRPDQEVIRIDTDAAQFTRGTPPSVALHADARVALLAILSGLGAGNARRVATRRARVAEAKAEKKAAFEMTLAPQMAYIRAIRAALPPDSVVVCDYTQIGYVATAALPVEAPRRIITPGYQGTLGFGYATALGAKVARPDVPVVALCGDGGFLFSATELATAVQFGIPAVGVVFADGAYGNVRRMQDEQHGGKLISSDLSNPDFVRFAESFGAEARRTEGPEGLGEALRWAIGRPGPTIIEVAMPRVPSPWRLLEP</sequence>
<feature type="domain" description="Thiamine pyrophosphate enzyme N-terminal TPP-binding" evidence="6">
    <location>
        <begin position="10"/>
        <end position="127"/>
    </location>
</feature>
<dbReference type="PANTHER" id="PTHR18968">
    <property type="entry name" value="THIAMINE PYROPHOSPHATE ENZYMES"/>
    <property type="match status" value="1"/>
</dbReference>
<evidence type="ECO:0000313" key="8">
    <source>
        <dbReference type="Proteomes" id="UP000609531"/>
    </source>
</evidence>
<dbReference type="AlphaFoldDB" id="A0A934MEE8"/>
<dbReference type="GO" id="GO:0050660">
    <property type="term" value="F:flavin adenine dinucleotide binding"/>
    <property type="evidence" value="ECO:0007669"/>
    <property type="project" value="TreeGrafter"/>
</dbReference>
<proteinExistence type="inferred from homology"/>
<dbReference type="EMBL" id="JAEKJA010000001">
    <property type="protein sequence ID" value="MBJ3774298.1"/>
    <property type="molecule type" value="Genomic_DNA"/>
</dbReference>
<organism evidence="7 8">
    <name type="scientific">Acuticoccus mangrovi</name>
    <dbReference type="NCBI Taxonomy" id="2796142"/>
    <lineage>
        <taxon>Bacteria</taxon>
        <taxon>Pseudomonadati</taxon>
        <taxon>Pseudomonadota</taxon>
        <taxon>Alphaproteobacteria</taxon>
        <taxon>Hyphomicrobiales</taxon>
        <taxon>Amorphaceae</taxon>
        <taxon>Acuticoccus</taxon>
    </lineage>
</organism>
<dbReference type="GO" id="GO:0000287">
    <property type="term" value="F:magnesium ion binding"/>
    <property type="evidence" value="ECO:0007669"/>
    <property type="project" value="InterPro"/>
</dbReference>
<gene>
    <name evidence="7" type="ORF">JCR33_01270</name>
</gene>
<dbReference type="GO" id="GO:0003984">
    <property type="term" value="F:acetolactate synthase activity"/>
    <property type="evidence" value="ECO:0007669"/>
    <property type="project" value="TreeGrafter"/>
</dbReference>
<dbReference type="Gene3D" id="3.40.50.970">
    <property type="match status" value="2"/>
</dbReference>
<evidence type="ECO:0000259" key="4">
    <source>
        <dbReference type="Pfam" id="PF00205"/>
    </source>
</evidence>
<dbReference type="PANTHER" id="PTHR18968:SF167">
    <property type="entry name" value="ACETOLACTATE SYNTHASE LARGE SUBUNIT ILVB2-RELATED"/>
    <property type="match status" value="1"/>
</dbReference>